<dbReference type="EMBL" id="GGEC01001405">
    <property type="protein sequence ID" value="MBW81888.1"/>
    <property type="molecule type" value="Transcribed_RNA"/>
</dbReference>
<sequence length="47" mass="5432">MQVICNKFATSTKPCKLHFQYLVVSRKEISITGRTIFSPFNLENKGR</sequence>
<accession>A0A2P2IKZ5</accession>
<evidence type="ECO:0000313" key="1">
    <source>
        <dbReference type="EMBL" id="MBW81888.1"/>
    </source>
</evidence>
<protein>
    <submittedName>
        <fullName evidence="1">Uncharacterized protein</fullName>
    </submittedName>
</protein>
<name>A0A2P2IKZ5_RHIMU</name>
<proteinExistence type="predicted"/>
<organism evidence="1">
    <name type="scientific">Rhizophora mucronata</name>
    <name type="common">Asiatic mangrove</name>
    <dbReference type="NCBI Taxonomy" id="61149"/>
    <lineage>
        <taxon>Eukaryota</taxon>
        <taxon>Viridiplantae</taxon>
        <taxon>Streptophyta</taxon>
        <taxon>Embryophyta</taxon>
        <taxon>Tracheophyta</taxon>
        <taxon>Spermatophyta</taxon>
        <taxon>Magnoliopsida</taxon>
        <taxon>eudicotyledons</taxon>
        <taxon>Gunneridae</taxon>
        <taxon>Pentapetalae</taxon>
        <taxon>rosids</taxon>
        <taxon>fabids</taxon>
        <taxon>Malpighiales</taxon>
        <taxon>Rhizophoraceae</taxon>
        <taxon>Rhizophora</taxon>
    </lineage>
</organism>
<dbReference type="AlphaFoldDB" id="A0A2P2IKZ5"/>
<reference evidence="1" key="1">
    <citation type="submission" date="2018-02" db="EMBL/GenBank/DDBJ databases">
        <title>Rhizophora mucronata_Transcriptome.</title>
        <authorList>
            <person name="Meera S.P."/>
            <person name="Sreeshan A."/>
            <person name="Augustine A."/>
        </authorList>
    </citation>
    <scope>NUCLEOTIDE SEQUENCE</scope>
    <source>
        <tissue evidence="1">Leaf</tissue>
    </source>
</reference>